<dbReference type="PRINTS" id="PR00385">
    <property type="entry name" value="P450"/>
</dbReference>
<dbReference type="Pfam" id="PF00067">
    <property type="entry name" value="p450"/>
    <property type="match status" value="2"/>
</dbReference>
<dbReference type="InterPro" id="IPR050121">
    <property type="entry name" value="Cytochrome_P450_monoxygenase"/>
</dbReference>
<dbReference type="InterPro" id="IPR036396">
    <property type="entry name" value="Cyt_P450_sf"/>
</dbReference>
<evidence type="ECO:0000256" key="3">
    <source>
        <dbReference type="ARBA" id="ARBA00023004"/>
    </source>
</evidence>
<dbReference type="Proteomes" id="UP000285146">
    <property type="component" value="Unassembled WGS sequence"/>
</dbReference>
<dbReference type="AlphaFoldDB" id="A0A423WNW3"/>
<evidence type="ECO:0000256" key="4">
    <source>
        <dbReference type="PIRSR" id="PIRSR602401-1"/>
    </source>
</evidence>
<dbReference type="STRING" id="1230097.A0A423WNW3"/>
<dbReference type="InParanoid" id="A0A423WNW3"/>
<reference evidence="5 6" key="1">
    <citation type="submission" date="2015-09" db="EMBL/GenBank/DDBJ databases">
        <title>Host preference determinants of Valsa canker pathogens revealed by comparative genomics.</title>
        <authorList>
            <person name="Yin Z."/>
            <person name="Huang L."/>
        </authorList>
    </citation>
    <scope>NUCLEOTIDE SEQUENCE [LARGE SCALE GENOMIC DNA]</scope>
    <source>
        <strain evidence="5 6">SXYLt</strain>
    </source>
</reference>
<dbReference type="OrthoDB" id="10029320at2759"/>
<dbReference type="GO" id="GO:0020037">
    <property type="term" value="F:heme binding"/>
    <property type="evidence" value="ECO:0007669"/>
    <property type="project" value="InterPro"/>
</dbReference>
<sequence>MASKGEDWKALRKRFNPGFAPQHLMTLLPSIIDKVSLFVTHLDGFARTGEEFSLQSLATNLTFDVIGRLALDIDLGAQTSSPGEFMRVFHSLIETYTGEQIDLPRWCTPRLEWKRKRLAEQVRTLLSAIVRDAYAERNERTKPRSILSMSLQDVGTLTPEVINVTCDQLSSFLFAGHDTTSSTISWMLYELSRTPHALRAVRAELDDLLGPDTSPAAVTARLLAPGGEEIVHRMSYTSAVIKETLRLWPPGATARMTKPGDGLGIVLPIASNSLGSEPSGVNVDTMMLYHVISIIQRDPTVFGETANAFVPERWLDKSNADKIPAGAWRAFERGPRNCIGQELATIEMRIVIALVARRYDFSKVGIGAPTLDSITGEPEIDKAGDC</sequence>
<evidence type="ECO:0008006" key="7">
    <source>
        <dbReference type="Google" id="ProtNLM"/>
    </source>
</evidence>
<evidence type="ECO:0000313" key="6">
    <source>
        <dbReference type="Proteomes" id="UP000285146"/>
    </source>
</evidence>
<evidence type="ECO:0000256" key="1">
    <source>
        <dbReference type="ARBA" id="ARBA00022617"/>
    </source>
</evidence>
<dbReference type="EMBL" id="LKEB01000046">
    <property type="protein sequence ID" value="ROW04907.1"/>
    <property type="molecule type" value="Genomic_DNA"/>
</dbReference>
<dbReference type="PANTHER" id="PTHR24305:SF222">
    <property type="entry name" value="CYTOCHROME P450 MONOOXYGENASE STCS"/>
    <property type="match status" value="1"/>
</dbReference>
<gene>
    <name evidence="5" type="ORF">VPNG_07040</name>
</gene>
<keyword evidence="3 4" id="KW-0408">Iron</keyword>
<dbReference type="InterPro" id="IPR001128">
    <property type="entry name" value="Cyt_P450"/>
</dbReference>
<keyword evidence="6" id="KW-1185">Reference proteome</keyword>
<comment type="caution">
    <text evidence="5">The sequence shown here is derived from an EMBL/GenBank/DDBJ whole genome shotgun (WGS) entry which is preliminary data.</text>
</comment>
<keyword evidence="1 4" id="KW-0349">Heme</keyword>
<dbReference type="GO" id="GO:0004497">
    <property type="term" value="F:monooxygenase activity"/>
    <property type="evidence" value="ECO:0007669"/>
    <property type="project" value="InterPro"/>
</dbReference>
<dbReference type="GO" id="GO:0005506">
    <property type="term" value="F:iron ion binding"/>
    <property type="evidence" value="ECO:0007669"/>
    <property type="project" value="InterPro"/>
</dbReference>
<protein>
    <recommendedName>
        <fullName evidence="7">Cytochrome P450</fullName>
    </recommendedName>
</protein>
<dbReference type="PANTHER" id="PTHR24305">
    <property type="entry name" value="CYTOCHROME P450"/>
    <property type="match status" value="1"/>
</dbReference>
<dbReference type="InterPro" id="IPR002401">
    <property type="entry name" value="Cyt_P450_E_grp-I"/>
</dbReference>
<organism evidence="5 6">
    <name type="scientific">Cytospora leucostoma</name>
    <dbReference type="NCBI Taxonomy" id="1230097"/>
    <lineage>
        <taxon>Eukaryota</taxon>
        <taxon>Fungi</taxon>
        <taxon>Dikarya</taxon>
        <taxon>Ascomycota</taxon>
        <taxon>Pezizomycotina</taxon>
        <taxon>Sordariomycetes</taxon>
        <taxon>Sordariomycetidae</taxon>
        <taxon>Diaporthales</taxon>
        <taxon>Cytosporaceae</taxon>
        <taxon>Cytospora</taxon>
    </lineage>
</organism>
<dbReference type="PRINTS" id="PR00463">
    <property type="entry name" value="EP450I"/>
</dbReference>
<dbReference type="Gene3D" id="1.10.630.10">
    <property type="entry name" value="Cytochrome P450"/>
    <property type="match status" value="1"/>
</dbReference>
<name>A0A423WNW3_9PEZI</name>
<feature type="binding site" description="axial binding residue" evidence="4">
    <location>
        <position position="338"/>
    </location>
    <ligand>
        <name>heme</name>
        <dbReference type="ChEBI" id="CHEBI:30413"/>
    </ligand>
    <ligandPart>
        <name>Fe</name>
        <dbReference type="ChEBI" id="CHEBI:18248"/>
    </ligandPart>
</feature>
<proteinExistence type="predicted"/>
<evidence type="ECO:0000256" key="2">
    <source>
        <dbReference type="ARBA" id="ARBA00022723"/>
    </source>
</evidence>
<accession>A0A423WNW3</accession>
<dbReference type="SUPFAM" id="SSF48264">
    <property type="entry name" value="Cytochrome P450"/>
    <property type="match status" value="1"/>
</dbReference>
<evidence type="ECO:0000313" key="5">
    <source>
        <dbReference type="EMBL" id="ROW04907.1"/>
    </source>
</evidence>
<comment type="cofactor">
    <cofactor evidence="4">
        <name>heme</name>
        <dbReference type="ChEBI" id="CHEBI:30413"/>
    </cofactor>
</comment>
<dbReference type="GO" id="GO:0016705">
    <property type="term" value="F:oxidoreductase activity, acting on paired donors, with incorporation or reduction of molecular oxygen"/>
    <property type="evidence" value="ECO:0007669"/>
    <property type="project" value="InterPro"/>
</dbReference>
<keyword evidence="2 4" id="KW-0479">Metal-binding</keyword>